<dbReference type="AlphaFoldDB" id="A0A9N7ARP9"/>
<protein>
    <submittedName>
        <fullName evidence="2">Uncharacterized protein</fullName>
    </submittedName>
</protein>
<sequence length="139" mass="16613">MKNKLYVYTTIMLNFKFLKCVYLCFMVFVRLILIIKFRGKKFMNRKFVISLLFIILTFLLILGCDLSINNDRNKLDGVSHFKKKYMDNLNYQCLSKKESEAKNSQIKLDENNNKNHFYSSRVSNVSNYHDRTHISCEKK</sequence>
<dbReference type="Pfam" id="PF17472">
    <property type="entry name" value="DUF5425"/>
    <property type="match status" value="1"/>
</dbReference>
<geneLocation type="plasmid" evidence="2">
    <name>297_lp17</name>
</geneLocation>
<evidence type="ECO:0000313" key="2">
    <source>
        <dbReference type="EMBL" id="ADQ44736.1"/>
    </source>
</evidence>
<feature type="transmembrane region" description="Helical" evidence="1">
    <location>
        <begin position="47"/>
        <end position="68"/>
    </location>
</feature>
<accession>A0A9N7ARP9</accession>
<evidence type="ECO:0000256" key="1">
    <source>
        <dbReference type="SAM" id="Phobius"/>
    </source>
</evidence>
<keyword evidence="1" id="KW-0812">Transmembrane</keyword>
<feature type="transmembrane region" description="Helical" evidence="1">
    <location>
        <begin position="6"/>
        <end position="35"/>
    </location>
</feature>
<reference evidence="2" key="1">
    <citation type="journal article" date="2011" name="J. Bacteriol.">
        <title>Whole-genome sequences of thirteen isolates of Borrelia burgdorferi.</title>
        <authorList>
            <person name="Schutzer S.E."/>
            <person name="Fraser-Liggett C.M."/>
            <person name="Casjens S.R."/>
            <person name="Qiu W.G."/>
            <person name="Dunn J.J."/>
            <person name="Mongodin E.F."/>
            <person name="Luft B.J."/>
        </authorList>
    </citation>
    <scope>NUCLEOTIDE SEQUENCE [LARGE SCALE GENOMIC DNA]</scope>
    <source>
        <strain evidence="2">297</strain>
    </source>
</reference>
<dbReference type="EMBL" id="CP002264">
    <property type="protein sequence ID" value="ADQ44736.1"/>
    <property type="molecule type" value="Genomic_DNA"/>
</dbReference>
<dbReference type="InterPro" id="IPR035340">
    <property type="entry name" value="DUF5425"/>
</dbReference>
<proteinExistence type="predicted"/>
<organism evidence="2">
    <name type="scientific">Borreliella burgdorferi 297</name>
    <dbReference type="NCBI Taxonomy" id="521009"/>
    <lineage>
        <taxon>Bacteria</taxon>
        <taxon>Pseudomonadati</taxon>
        <taxon>Spirochaetota</taxon>
        <taxon>Spirochaetia</taxon>
        <taxon>Spirochaetales</taxon>
        <taxon>Borreliaceae</taxon>
        <taxon>Borreliella</taxon>
    </lineage>
</organism>
<gene>
    <name evidence="2" type="ORF">Bbu297_D13</name>
</gene>
<name>A0A9N7ARP9_BORBG</name>
<keyword evidence="1" id="KW-0472">Membrane</keyword>
<keyword evidence="2" id="KW-0614">Plasmid</keyword>
<keyword evidence="1" id="KW-1133">Transmembrane helix</keyword>